<dbReference type="OrthoDB" id="9983320at2"/>
<sequence length="319" mass="34137">MAQQITVSLVGLESNIERRVGMAIDLLAASGIKARILPWDGTRRDIVIADIDDAYGRSAVSLTQRRKDPLLAISASSTSSADAIPVVLATAQIAELSRRIKEIIQPTAAPAENGSGESSVGGLLKLCVDHDNRKGDLLAKSGPFSILIRFEASRVMANSHSDLAAARSRLLSGTWTAQAITSDKAMPAHSAITRSLDAFLIDACEAVEQDLPMLGDTRYRIPTWPDMGILTDDTSALRLSSALTRSSLSVADLARRCNVDVIRANAFCWAMRTSGLLMSDAIAAPEQESVRLAEKISGSLFSRLARRFNLSFGAENGNA</sequence>
<dbReference type="AlphaFoldDB" id="A0A411HM93"/>
<dbReference type="KEGG" id="xbc:ELE36_14860"/>
<dbReference type="RefSeq" id="WP_129834629.1">
    <property type="nucleotide sequence ID" value="NZ_CP035704.1"/>
</dbReference>
<protein>
    <submittedName>
        <fullName evidence="1">Uncharacterized protein</fullName>
    </submittedName>
</protein>
<gene>
    <name evidence="1" type="ORF">ELE36_14860</name>
</gene>
<dbReference type="EMBL" id="CP035704">
    <property type="protein sequence ID" value="QBB71534.1"/>
    <property type="molecule type" value="Genomic_DNA"/>
</dbReference>
<name>A0A411HM93_9GAMM</name>
<dbReference type="Proteomes" id="UP000291562">
    <property type="component" value="Chromosome"/>
</dbReference>
<organism evidence="1 2">
    <name type="scientific">Pseudolysobacter antarcticus</name>
    <dbReference type="NCBI Taxonomy" id="2511995"/>
    <lineage>
        <taxon>Bacteria</taxon>
        <taxon>Pseudomonadati</taxon>
        <taxon>Pseudomonadota</taxon>
        <taxon>Gammaproteobacteria</taxon>
        <taxon>Lysobacterales</taxon>
        <taxon>Rhodanobacteraceae</taxon>
        <taxon>Pseudolysobacter</taxon>
    </lineage>
</organism>
<evidence type="ECO:0000313" key="2">
    <source>
        <dbReference type="Proteomes" id="UP000291562"/>
    </source>
</evidence>
<evidence type="ECO:0000313" key="1">
    <source>
        <dbReference type="EMBL" id="QBB71534.1"/>
    </source>
</evidence>
<proteinExistence type="predicted"/>
<accession>A0A411HM93</accession>
<reference evidence="1 2" key="1">
    <citation type="submission" date="2019-01" db="EMBL/GenBank/DDBJ databases">
        <title>Pseudolysobacter antarctica gen. nov., sp. nov., isolated from Fildes Peninsula, Antarctica.</title>
        <authorList>
            <person name="Wei Z."/>
            <person name="Peng F."/>
        </authorList>
    </citation>
    <scope>NUCLEOTIDE SEQUENCE [LARGE SCALE GENOMIC DNA]</scope>
    <source>
        <strain evidence="1 2">AQ6-296</strain>
    </source>
</reference>
<keyword evidence="2" id="KW-1185">Reference proteome</keyword>